<dbReference type="Proteomes" id="UP000521872">
    <property type="component" value="Unassembled WGS sequence"/>
</dbReference>
<keyword evidence="1" id="KW-0472">Membrane</keyword>
<gene>
    <name evidence="2" type="ORF">D9613_009484</name>
</gene>
<dbReference type="EMBL" id="JAACJL010000002">
    <property type="protein sequence ID" value="KAF4622351.1"/>
    <property type="molecule type" value="Genomic_DNA"/>
</dbReference>
<protein>
    <submittedName>
        <fullName evidence="2">Uncharacterized protein</fullName>
    </submittedName>
</protein>
<keyword evidence="1" id="KW-1133">Transmembrane helix</keyword>
<feature type="transmembrane region" description="Helical" evidence="1">
    <location>
        <begin position="566"/>
        <end position="587"/>
    </location>
</feature>
<feature type="transmembrane region" description="Helical" evidence="1">
    <location>
        <begin position="744"/>
        <end position="762"/>
    </location>
</feature>
<organism evidence="2 3">
    <name type="scientific">Agrocybe pediades</name>
    <dbReference type="NCBI Taxonomy" id="84607"/>
    <lineage>
        <taxon>Eukaryota</taxon>
        <taxon>Fungi</taxon>
        <taxon>Dikarya</taxon>
        <taxon>Basidiomycota</taxon>
        <taxon>Agaricomycotina</taxon>
        <taxon>Agaricomycetes</taxon>
        <taxon>Agaricomycetidae</taxon>
        <taxon>Agaricales</taxon>
        <taxon>Agaricineae</taxon>
        <taxon>Strophariaceae</taxon>
        <taxon>Agrocybe</taxon>
    </lineage>
</organism>
<feature type="transmembrane region" description="Helical" evidence="1">
    <location>
        <begin position="541"/>
        <end position="559"/>
    </location>
</feature>
<keyword evidence="1" id="KW-0812">Transmembrane</keyword>
<accession>A0A8H4R3Z9</accession>
<evidence type="ECO:0000313" key="3">
    <source>
        <dbReference type="Proteomes" id="UP000521872"/>
    </source>
</evidence>
<keyword evidence="3" id="KW-1185">Reference proteome</keyword>
<name>A0A8H4R3Z9_9AGAR</name>
<feature type="transmembrane region" description="Helical" evidence="1">
    <location>
        <begin position="640"/>
        <end position="659"/>
    </location>
</feature>
<sequence length="778" mass="87859">MTLEPALKLDPGPPPRRNSLLLLALSLLGYGSMLMIRRLLSVPHKEMYHRVTDETSLDKVVKPLITEDQTFDIVATVWLRDDSVNAPIVDEPATTNAGIEGSRSKVLRERAIFSDTVFRGVKITDRGLKTSVKLEIPTAIFKKAELSNTDLRASFVLVPNEPSPIDRITNYSGWVPADAMYPPFRNYSHDHKPSLAEKVIDAYGASAPLLSFNNIESRCTLPNDVEGRLENISSALQIKKDNDKKRKEEKSKFEALLHWGRINKEEYAEEMWKIKFAENNTDITTLGKAAHISHPYIITKYVMKWLLRIVADKPRLFRTFLTIMDMTKPLNRTAYEQAHTKLAETSCGLEDLKALGLPANRADWRLCKRSYEVNGNHEIMIQSAARDTDVTEKKGKDGSLEWLYAPYMEFEDFVGPLDLIPVPVDRENCTAEGSTVVNEDDTLSLTWNIVFSSKSPGLKILGFPFNMIPNGASQGYNMTADEETLKLKQSQVEFNQATYGHKPYESQHPVFGYLLYCFDWILYVPEILLGLHYWYRRVGQSTVGISIVGTALIVSSSLLRFVGAGILAYISSPSFFVFLLTILITGVRRTATLVVLKAITRAQIKRRWIFIPVSVRFAGATHAERASRRVESRTSWQKRLLILAFFMAILGLATLKDFYIIKPAIKIKSVPVPNSSLRKLVQTIVDFITGPMHLSGQVLQLVMNEQSGTFAGAYKVTVYLGFARGLLQLSSFLPWLGFFMTKRSAVPLFGLLQLFYYGALVFQARRYPEPKVVEEEIE</sequence>
<evidence type="ECO:0000313" key="2">
    <source>
        <dbReference type="EMBL" id="KAF4622351.1"/>
    </source>
</evidence>
<proteinExistence type="predicted"/>
<dbReference type="AlphaFoldDB" id="A0A8H4R3Z9"/>
<feature type="transmembrane region" description="Helical" evidence="1">
    <location>
        <begin position="716"/>
        <end position="738"/>
    </location>
</feature>
<comment type="caution">
    <text evidence="2">The sequence shown here is derived from an EMBL/GenBank/DDBJ whole genome shotgun (WGS) entry which is preliminary data.</text>
</comment>
<reference evidence="2 3" key="1">
    <citation type="submission" date="2019-12" db="EMBL/GenBank/DDBJ databases">
        <authorList>
            <person name="Floudas D."/>
            <person name="Bentzer J."/>
            <person name="Ahren D."/>
            <person name="Johansson T."/>
            <person name="Persson P."/>
            <person name="Tunlid A."/>
        </authorList>
    </citation>
    <scope>NUCLEOTIDE SEQUENCE [LARGE SCALE GENOMIC DNA]</scope>
    <source>
        <strain evidence="2 3">CBS 102.39</strain>
    </source>
</reference>
<feature type="transmembrane region" description="Helical" evidence="1">
    <location>
        <begin position="510"/>
        <end position="535"/>
    </location>
</feature>
<evidence type="ECO:0000256" key="1">
    <source>
        <dbReference type="SAM" id="Phobius"/>
    </source>
</evidence>